<reference evidence="1 2" key="1">
    <citation type="submission" date="2021-10" db="EMBL/GenBank/DDBJ databases">
        <title>Collection of gut derived symbiotic bacterial strains cultured from healthy donors.</title>
        <authorList>
            <person name="Lin H."/>
            <person name="Littmann E."/>
            <person name="Kohout C."/>
            <person name="Pamer E.G."/>
        </authorList>
    </citation>
    <scope>NUCLEOTIDE SEQUENCE [LARGE SCALE GENOMIC DNA]</scope>
    <source>
        <strain evidence="1 2">DFI.1.165</strain>
    </source>
</reference>
<keyword evidence="2" id="KW-1185">Reference proteome</keyword>
<dbReference type="Proteomes" id="UP001299546">
    <property type="component" value="Unassembled WGS sequence"/>
</dbReference>
<proteinExistence type="predicted"/>
<evidence type="ECO:0000313" key="1">
    <source>
        <dbReference type="EMBL" id="MCB7387711.1"/>
    </source>
</evidence>
<evidence type="ECO:0008006" key="3">
    <source>
        <dbReference type="Google" id="ProtNLM"/>
    </source>
</evidence>
<dbReference type="EMBL" id="JAJCIS010000005">
    <property type="protein sequence ID" value="MCB7387711.1"/>
    <property type="molecule type" value="Genomic_DNA"/>
</dbReference>
<organism evidence="1 2">
    <name type="scientific">Bariatricus massiliensis</name>
    <dbReference type="NCBI Taxonomy" id="1745713"/>
    <lineage>
        <taxon>Bacteria</taxon>
        <taxon>Bacillati</taxon>
        <taxon>Bacillota</taxon>
        <taxon>Clostridia</taxon>
        <taxon>Lachnospirales</taxon>
        <taxon>Lachnospiraceae</taxon>
        <taxon>Bariatricus</taxon>
    </lineage>
</organism>
<dbReference type="RefSeq" id="WP_066737108.1">
    <property type="nucleotide sequence ID" value="NZ_JAJCIQ010000006.1"/>
</dbReference>
<comment type="caution">
    <text evidence="1">The sequence shown here is derived from an EMBL/GenBank/DDBJ whole genome shotgun (WGS) entry which is preliminary data.</text>
</comment>
<evidence type="ECO:0000313" key="2">
    <source>
        <dbReference type="Proteomes" id="UP001299546"/>
    </source>
</evidence>
<accession>A0ABS8DH10</accession>
<gene>
    <name evidence="1" type="ORF">LIZ65_10475</name>
</gene>
<sequence>MRICNKDMLFYCMEKSINAIAKIGTTDADETEVYYLVGTAVHWTVDCLDRIPYEVVDVLHRELFSALRCANNCLKHNITFKKAHKSVGHGYPYKYPYDYGVHFLWSALDDVDIPESMKNQRKNYKEKLEDKNVFYTLLEVKNIVSEYFKVL</sequence>
<name>A0ABS8DH10_9FIRM</name>
<protein>
    <recommendedName>
        <fullName evidence="3">Phospholipase C/D domain-containing protein</fullName>
    </recommendedName>
</protein>